<feature type="domain" description="RNase H type-1" evidence="1">
    <location>
        <begin position="197"/>
        <end position="277"/>
    </location>
</feature>
<dbReference type="GO" id="GO:0004523">
    <property type="term" value="F:RNA-DNA hybrid ribonuclease activity"/>
    <property type="evidence" value="ECO:0007669"/>
    <property type="project" value="InterPro"/>
</dbReference>
<dbReference type="EMBL" id="DF973877">
    <property type="protein sequence ID" value="GAU41733.1"/>
    <property type="molecule type" value="Genomic_DNA"/>
</dbReference>
<dbReference type="OrthoDB" id="1391789at2759"/>
<gene>
    <name evidence="3" type="ORF">TSUD_349940</name>
</gene>
<dbReference type="PANTHER" id="PTHR47723:SF19">
    <property type="entry name" value="POLYNUCLEOTIDYL TRANSFERASE, RIBONUCLEASE H-LIKE SUPERFAMILY PROTEIN"/>
    <property type="match status" value="1"/>
</dbReference>
<dbReference type="InterPro" id="IPR053151">
    <property type="entry name" value="RNase_H-like"/>
</dbReference>
<dbReference type="PANTHER" id="PTHR47723">
    <property type="entry name" value="OS05G0353850 PROTEIN"/>
    <property type="match status" value="1"/>
</dbReference>
<evidence type="ECO:0000259" key="2">
    <source>
        <dbReference type="Pfam" id="PF13966"/>
    </source>
</evidence>
<dbReference type="Gene3D" id="3.30.420.10">
    <property type="entry name" value="Ribonuclease H-like superfamily/Ribonuclease H"/>
    <property type="match status" value="1"/>
</dbReference>
<dbReference type="InterPro" id="IPR026960">
    <property type="entry name" value="RVT-Znf"/>
</dbReference>
<keyword evidence="4" id="KW-1185">Reference proteome</keyword>
<dbReference type="Pfam" id="PF13456">
    <property type="entry name" value="RVT_3"/>
    <property type="match status" value="1"/>
</dbReference>
<dbReference type="CDD" id="cd06222">
    <property type="entry name" value="RNase_H_like"/>
    <property type="match status" value="1"/>
</dbReference>
<dbReference type="SUPFAM" id="SSF53098">
    <property type="entry name" value="Ribonuclease H-like"/>
    <property type="match status" value="1"/>
</dbReference>
<dbReference type="Pfam" id="PF13966">
    <property type="entry name" value="zf-RVT"/>
    <property type="match status" value="1"/>
</dbReference>
<accession>A0A2Z6NIH7</accession>
<evidence type="ECO:0008006" key="5">
    <source>
        <dbReference type="Google" id="ProtNLM"/>
    </source>
</evidence>
<evidence type="ECO:0000259" key="1">
    <source>
        <dbReference type="Pfam" id="PF13456"/>
    </source>
</evidence>
<dbReference type="InterPro" id="IPR036397">
    <property type="entry name" value="RNaseH_sf"/>
</dbReference>
<organism evidence="3 4">
    <name type="scientific">Trifolium subterraneum</name>
    <name type="common">Subterranean clover</name>
    <dbReference type="NCBI Taxonomy" id="3900"/>
    <lineage>
        <taxon>Eukaryota</taxon>
        <taxon>Viridiplantae</taxon>
        <taxon>Streptophyta</taxon>
        <taxon>Embryophyta</taxon>
        <taxon>Tracheophyta</taxon>
        <taxon>Spermatophyta</taxon>
        <taxon>Magnoliopsida</taxon>
        <taxon>eudicotyledons</taxon>
        <taxon>Gunneridae</taxon>
        <taxon>Pentapetalae</taxon>
        <taxon>rosids</taxon>
        <taxon>fabids</taxon>
        <taxon>Fabales</taxon>
        <taxon>Fabaceae</taxon>
        <taxon>Papilionoideae</taxon>
        <taxon>50 kb inversion clade</taxon>
        <taxon>NPAAA clade</taxon>
        <taxon>Hologalegina</taxon>
        <taxon>IRL clade</taxon>
        <taxon>Trifolieae</taxon>
        <taxon>Trifolium</taxon>
    </lineage>
</organism>
<dbReference type="GO" id="GO:0003676">
    <property type="term" value="F:nucleic acid binding"/>
    <property type="evidence" value="ECO:0007669"/>
    <property type="project" value="InterPro"/>
</dbReference>
<dbReference type="Proteomes" id="UP000242715">
    <property type="component" value="Unassembled WGS sequence"/>
</dbReference>
<proteinExistence type="predicted"/>
<name>A0A2Z6NIH7_TRISU</name>
<evidence type="ECO:0000313" key="4">
    <source>
        <dbReference type="Proteomes" id="UP000242715"/>
    </source>
</evidence>
<dbReference type="InterPro" id="IPR012337">
    <property type="entry name" value="RNaseH-like_sf"/>
</dbReference>
<evidence type="ECO:0000313" key="3">
    <source>
        <dbReference type="EMBL" id="GAU41733.1"/>
    </source>
</evidence>
<feature type="domain" description="Reverse transcriptase zinc-binding" evidence="2">
    <location>
        <begin position="65"/>
        <end position="123"/>
    </location>
</feature>
<dbReference type="InterPro" id="IPR002156">
    <property type="entry name" value="RNaseH_domain"/>
</dbReference>
<dbReference type="AlphaFoldDB" id="A0A2Z6NIH7"/>
<protein>
    <recommendedName>
        <fullName evidence="5">RNase H type-1 domain-containing protein</fullName>
    </recommendedName>
</protein>
<reference evidence="4" key="1">
    <citation type="journal article" date="2017" name="Front. Plant Sci.">
        <title>Climate Clever Clovers: New Paradigm to Reduce the Environmental Footprint of Ruminants by Breeding Low Methanogenic Forages Utilizing Haplotype Variation.</title>
        <authorList>
            <person name="Kaur P."/>
            <person name="Appels R."/>
            <person name="Bayer P.E."/>
            <person name="Keeble-Gagnere G."/>
            <person name="Wang J."/>
            <person name="Hirakawa H."/>
            <person name="Shirasawa K."/>
            <person name="Vercoe P."/>
            <person name="Stefanova K."/>
            <person name="Durmic Z."/>
            <person name="Nichols P."/>
            <person name="Revell C."/>
            <person name="Isobe S.N."/>
            <person name="Edwards D."/>
            <person name="Erskine W."/>
        </authorList>
    </citation>
    <scope>NUCLEOTIDE SEQUENCE [LARGE SCALE GENOMIC DNA]</scope>
    <source>
        <strain evidence="4">cv. Daliak</strain>
    </source>
</reference>
<sequence length="283" mass="32443">MPTEVKERLSLLPINLNYNVSDCFTWKDNLNELYTARDGYHWLNRNDFSENPIMSSLGLGCGASRHRKKIKFFLWTALHKAIPTKAVLSHRGILHDSSCPRCNNNVETTIHCLRDCDFAKSVWKYIGFTKSIFFQDDEFYVWLRNGLDSPSKLLFTAAIWWICVFLQSYYDAEHLACEMEFGSSDMILNVDESSIGNPGVSGFGGLIRNSEGAWAHGFAGNICFSNILHVELMALYHGILLAWQLNIKELWCYSDFETAIKLIIEPVDEWHHYAAILLNINDT</sequence>
<dbReference type="InterPro" id="IPR044730">
    <property type="entry name" value="RNase_H-like_dom_plant"/>
</dbReference>